<dbReference type="Pfam" id="PF00891">
    <property type="entry name" value="Methyltransf_2"/>
    <property type="match status" value="1"/>
</dbReference>
<dbReference type="Pfam" id="PF08100">
    <property type="entry name" value="Dimerisation"/>
    <property type="match status" value="1"/>
</dbReference>
<name>A0ABN6R3J6_STRNI</name>
<dbReference type="InterPro" id="IPR029063">
    <property type="entry name" value="SAM-dependent_MTases_sf"/>
</dbReference>
<sequence length="350" mass="37763">MATTPDLRPDAPAAGARFSPLQDLMYGHIYADAVRAVIVHGIADLLADGPRTAEDLAERSGTQAVPLRRILRMLATRGLFHEEDGAFALTESGAGLRADVPGSQRATALLFTDEMFRRSAENIPDTLRTGEPGFETAYGVPFFAHLSATPDKSRLFDAAMTSRTGQADEDIAGAYAFPDSGTVVDIGGGRGGLLREALTRSPGLRGVLFDRPETVADHLLDTPELDGRWRTEGGDFFTAVPKGGDLYLLKNILHDWPDADCLRILRTIRRAVTPGTRLLVVDAVLPADGSPHPALALDIVMLMVVRGRERTAAEFEDLLTRSGFRLHRIVPTRAMSSLIEAEATGEAVPD</sequence>
<dbReference type="PANTHER" id="PTHR43712">
    <property type="entry name" value="PUTATIVE (AFU_ORTHOLOGUE AFUA_4G14580)-RELATED"/>
    <property type="match status" value="1"/>
</dbReference>
<dbReference type="InterPro" id="IPR016461">
    <property type="entry name" value="COMT-like"/>
</dbReference>
<evidence type="ECO:0000313" key="6">
    <source>
        <dbReference type="EMBL" id="BDM72985.1"/>
    </source>
</evidence>
<evidence type="ECO:0000313" key="7">
    <source>
        <dbReference type="Proteomes" id="UP001059597"/>
    </source>
</evidence>
<dbReference type="EMBL" id="AP026073">
    <property type="protein sequence ID" value="BDM72985.1"/>
    <property type="molecule type" value="Genomic_DNA"/>
</dbReference>
<evidence type="ECO:0000259" key="5">
    <source>
        <dbReference type="Pfam" id="PF08100"/>
    </source>
</evidence>
<dbReference type="InterPro" id="IPR036390">
    <property type="entry name" value="WH_DNA-bd_sf"/>
</dbReference>
<dbReference type="PANTHER" id="PTHR43712:SF2">
    <property type="entry name" value="O-METHYLTRANSFERASE CICE"/>
    <property type="match status" value="1"/>
</dbReference>
<dbReference type="SUPFAM" id="SSF53335">
    <property type="entry name" value="S-adenosyl-L-methionine-dependent methyltransferases"/>
    <property type="match status" value="1"/>
</dbReference>
<reference evidence="6" key="1">
    <citation type="submission" date="2022-06" db="EMBL/GenBank/DDBJ databases">
        <title>Complete genome sequence of Streptomyces nigrescens HEK616.</title>
        <authorList>
            <person name="Asamizu S."/>
            <person name="Onaka H."/>
        </authorList>
    </citation>
    <scope>NUCLEOTIDE SEQUENCE</scope>
    <source>
        <strain evidence="6">HEK616</strain>
    </source>
</reference>
<dbReference type="InterPro" id="IPR036388">
    <property type="entry name" value="WH-like_DNA-bd_sf"/>
</dbReference>
<evidence type="ECO:0000256" key="3">
    <source>
        <dbReference type="ARBA" id="ARBA00022691"/>
    </source>
</evidence>
<keyword evidence="2" id="KW-0808">Transferase</keyword>
<accession>A0ABN6R3J6</accession>
<dbReference type="PROSITE" id="PS51683">
    <property type="entry name" value="SAM_OMT_II"/>
    <property type="match status" value="1"/>
</dbReference>
<dbReference type="InterPro" id="IPR012967">
    <property type="entry name" value="COMT_dimerisation"/>
</dbReference>
<dbReference type="PIRSF" id="PIRSF005739">
    <property type="entry name" value="O-mtase"/>
    <property type="match status" value="1"/>
</dbReference>
<dbReference type="InterPro" id="IPR001077">
    <property type="entry name" value="COMT_C"/>
</dbReference>
<proteinExistence type="predicted"/>
<evidence type="ECO:0000256" key="1">
    <source>
        <dbReference type="ARBA" id="ARBA00022603"/>
    </source>
</evidence>
<keyword evidence="1" id="KW-0489">Methyltransferase</keyword>
<dbReference type="Proteomes" id="UP001059597">
    <property type="component" value="Chromosome"/>
</dbReference>
<feature type="domain" description="O-methyltransferase C-terminal" evidence="4">
    <location>
        <begin position="124"/>
        <end position="325"/>
    </location>
</feature>
<evidence type="ECO:0000259" key="4">
    <source>
        <dbReference type="Pfam" id="PF00891"/>
    </source>
</evidence>
<keyword evidence="3" id="KW-0949">S-adenosyl-L-methionine</keyword>
<keyword evidence="7" id="KW-1185">Reference proteome</keyword>
<feature type="domain" description="O-methyltransferase dimerisation" evidence="5">
    <location>
        <begin position="23"/>
        <end position="92"/>
    </location>
</feature>
<dbReference type="Gene3D" id="1.10.10.10">
    <property type="entry name" value="Winged helix-like DNA-binding domain superfamily/Winged helix DNA-binding domain"/>
    <property type="match status" value="1"/>
</dbReference>
<dbReference type="SUPFAM" id="SSF46785">
    <property type="entry name" value="Winged helix' DNA-binding domain"/>
    <property type="match status" value="1"/>
</dbReference>
<gene>
    <name evidence="6" type="ORF">HEK616_64720</name>
</gene>
<organism evidence="6 7">
    <name type="scientific">Streptomyces nigrescens</name>
    <dbReference type="NCBI Taxonomy" id="1920"/>
    <lineage>
        <taxon>Bacteria</taxon>
        <taxon>Bacillati</taxon>
        <taxon>Actinomycetota</taxon>
        <taxon>Actinomycetes</taxon>
        <taxon>Kitasatosporales</taxon>
        <taxon>Streptomycetaceae</taxon>
        <taxon>Streptomyces</taxon>
    </lineage>
</organism>
<dbReference type="Gene3D" id="3.40.50.150">
    <property type="entry name" value="Vaccinia Virus protein VP39"/>
    <property type="match status" value="1"/>
</dbReference>
<protein>
    <submittedName>
        <fullName evidence="6">Hydroxyneurosporene-O-methyltransferase</fullName>
    </submittedName>
</protein>
<evidence type="ECO:0000256" key="2">
    <source>
        <dbReference type="ARBA" id="ARBA00022679"/>
    </source>
</evidence>